<feature type="domain" description="N-acetyltransferase" evidence="4">
    <location>
        <begin position="583"/>
        <end position="738"/>
    </location>
</feature>
<dbReference type="InterPro" id="IPR016102">
    <property type="entry name" value="Succinyl-CoA_synth-like"/>
</dbReference>
<dbReference type="AlphaFoldDB" id="F2BGJ5"/>
<keyword evidence="6" id="KW-1185">Reference proteome</keyword>
<dbReference type="SUPFAM" id="SSF55729">
    <property type="entry name" value="Acyl-CoA N-acyltransferases (Nat)"/>
    <property type="match status" value="1"/>
</dbReference>
<evidence type="ECO:0000256" key="1">
    <source>
        <dbReference type="ARBA" id="ARBA00022598"/>
    </source>
</evidence>
<name>F2BGJ5_9NEIS</name>
<dbReference type="Gene3D" id="3.40.630.30">
    <property type="match status" value="1"/>
</dbReference>
<dbReference type="RefSeq" id="WP_007343856.1">
    <property type="nucleotide sequence ID" value="NZ_GL878494.1"/>
</dbReference>
<dbReference type="InterPro" id="IPR016181">
    <property type="entry name" value="Acyl_CoA_acyltransferase"/>
</dbReference>
<dbReference type="PROSITE" id="PS51186">
    <property type="entry name" value="GNAT"/>
    <property type="match status" value="1"/>
</dbReference>
<dbReference type="Pfam" id="PF13380">
    <property type="entry name" value="CoA_binding_2"/>
    <property type="match status" value="1"/>
</dbReference>
<dbReference type="SUPFAM" id="SSF51735">
    <property type="entry name" value="NAD(P)-binding Rossmann-fold domains"/>
    <property type="match status" value="1"/>
</dbReference>
<gene>
    <name evidence="5" type="primary">ppx2</name>
    <name evidence="5" type="ORF">HMPREF9123_2852</name>
</gene>
<evidence type="ECO:0000256" key="2">
    <source>
        <dbReference type="ARBA" id="ARBA00022741"/>
    </source>
</evidence>
<dbReference type="EMBL" id="AFAY01000054">
    <property type="protein sequence ID" value="EGF06892.1"/>
    <property type="molecule type" value="Genomic_DNA"/>
</dbReference>
<protein>
    <submittedName>
        <fullName evidence="5">Exopolyphosphatase</fullName>
        <ecNumber evidence="5">3.6.1.11</ecNumber>
    </submittedName>
</protein>
<organism evidence="5 6">
    <name type="scientific">Neisseria bacilliformis ATCC BAA-1200</name>
    <dbReference type="NCBI Taxonomy" id="888742"/>
    <lineage>
        <taxon>Bacteria</taxon>
        <taxon>Pseudomonadati</taxon>
        <taxon>Pseudomonadota</taxon>
        <taxon>Betaproteobacteria</taxon>
        <taxon>Neisseriales</taxon>
        <taxon>Neisseriaceae</taxon>
        <taxon>Neisseria</taxon>
    </lineage>
</organism>
<dbReference type="PANTHER" id="PTHR43334:SF1">
    <property type="entry name" value="3-HYDROXYPROPIONATE--COA LIGASE [ADP-FORMING]"/>
    <property type="match status" value="1"/>
</dbReference>
<dbReference type="HOGENOM" id="CLU_018766_0_0_4"/>
<dbReference type="GO" id="GO:0016747">
    <property type="term" value="F:acyltransferase activity, transferring groups other than amino-acyl groups"/>
    <property type="evidence" value="ECO:0007669"/>
    <property type="project" value="InterPro"/>
</dbReference>
<proteinExistence type="predicted"/>
<dbReference type="SUPFAM" id="SSF52210">
    <property type="entry name" value="Succinyl-CoA synthetase domains"/>
    <property type="match status" value="2"/>
</dbReference>
<evidence type="ECO:0000256" key="3">
    <source>
        <dbReference type="ARBA" id="ARBA00022840"/>
    </source>
</evidence>
<dbReference type="Proteomes" id="UP000004105">
    <property type="component" value="Unassembled WGS sequence"/>
</dbReference>
<keyword evidence="2" id="KW-0547">Nucleotide-binding</keyword>
<dbReference type="InterPro" id="IPR036291">
    <property type="entry name" value="NAD(P)-bd_dom_sf"/>
</dbReference>
<keyword evidence="1" id="KW-0436">Ligase</keyword>
<dbReference type="Pfam" id="PF13302">
    <property type="entry name" value="Acetyltransf_3"/>
    <property type="match status" value="1"/>
</dbReference>
<reference evidence="5 6" key="1">
    <citation type="submission" date="2011-02" db="EMBL/GenBank/DDBJ databases">
        <authorList>
            <person name="Muzny D."/>
            <person name="Qin X."/>
            <person name="Deng J."/>
            <person name="Jiang H."/>
            <person name="Liu Y."/>
            <person name="Qu J."/>
            <person name="Song X.-Z."/>
            <person name="Zhang L."/>
            <person name="Thornton R."/>
            <person name="Coyle M."/>
            <person name="Francisco L."/>
            <person name="Jackson L."/>
            <person name="Javaid M."/>
            <person name="Korchina V."/>
            <person name="Kovar C."/>
            <person name="Mata R."/>
            <person name="Mathew T."/>
            <person name="Ngo R."/>
            <person name="Nguyen L."/>
            <person name="Nguyen N."/>
            <person name="Okwuonu G."/>
            <person name="Ongeri F."/>
            <person name="Pham C."/>
            <person name="Simmons D."/>
            <person name="Wilczek-Boney K."/>
            <person name="Hale W."/>
            <person name="Jakkamsetti A."/>
            <person name="Pham P."/>
            <person name="Ruth R."/>
            <person name="San Lucas F."/>
            <person name="Warren J."/>
            <person name="Zhang J."/>
            <person name="Zhao Z."/>
            <person name="Zhou C."/>
            <person name="Zhu D."/>
            <person name="Lee S."/>
            <person name="Bess C."/>
            <person name="Blankenburg K."/>
            <person name="Forbes L."/>
            <person name="Fu Q."/>
            <person name="Gubbala S."/>
            <person name="Hirani K."/>
            <person name="Jayaseelan J.C."/>
            <person name="Lara F."/>
            <person name="Munidasa M."/>
            <person name="Palculict T."/>
            <person name="Patil S."/>
            <person name="Pu L.-L."/>
            <person name="Saada N."/>
            <person name="Tang L."/>
            <person name="Weissenberger G."/>
            <person name="Zhu Y."/>
            <person name="Hemphill L."/>
            <person name="Shang Y."/>
            <person name="Youmans B."/>
            <person name="Ayvaz T."/>
            <person name="Ross M."/>
            <person name="Santibanez J."/>
            <person name="Aqrawi P."/>
            <person name="Gross S."/>
            <person name="Joshi V."/>
            <person name="Fowler G."/>
            <person name="Nazareth L."/>
            <person name="Reid J."/>
            <person name="Worley K."/>
            <person name="Petrosino J."/>
            <person name="Highlander S."/>
            <person name="Gibbs R."/>
        </authorList>
    </citation>
    <scope>NUCLEOTIDE SEQUENCE [LARGE SCALE GENOMIC DNA]</scope>
    <source>
        <strain evidence="5 6">ATCC BAA-1200</strain>
    </source>
</reference>
<dbReference type="SMART" id="SM00881">
    <property type="entry name" value="CoA_binding"/>
    <property type="match status" value="1"/>
</dbReference>
<dbReference type="InterPro" id="IPR000182">
    <property type="entry name" value="GNAT_dom"/>
</dbReference>
<dbReference type="InterPro" id="IPR051538">
    <property type="entry name" value="Acyl-CoA_Synth/Transferase"/>
</dbReference>
<evidence type="ECO:0000313" key="6">
    <source>
        <dbReference type="Proteomes" id="UP000004105"/>
    </source>
</evidence>
<sequence length="758" mass="80181">MKTENPAKQESAMLTPPLHELFEARHIAVVGASARMETAGGRVFAALLRRPFAGRLTPVNLRRKTVAGLPAFAHVGQIGEKPDAVVVAVPPQAQAGAVAACAASGVPYVLLLADEGGEPDDEQCAKLFKAAAGGAGKTQLVLCAGDGFNLPHAGLYADCFGGFPAAGRVAVLGRQAGFCGGVLRALAGVPVGFSFTANLLPQSPAAPWLDRFREDGHSRLLVCQYLPQQPAAFFSALRQAAQDKNVLLYAPQSLDAREDALFRALAEHCGALPVRTPQELQAAVRAALLPRRPGQGGVCILSDGESGWLADAAQAAGVRVQVLPTLPRRANPLQIRDAAAAALQDDGCRALLLRANDADTAAQLAQLQQGSDTPLYAVLPPDSGAEHAFSDGLCAFSGEEEAVRTLAAQAAWQRLHKMRQTTAKPHRPPCLTPDLRQAALLVGRPAGLAAVLHLPPQDAGGFSDGLLSYTVLPHTGAVLEARYNGETRLLLPPFDTRHALLLGRFFAAAALRPALEQLLLSLNAAAYGLSALQSLRIRVDTQNARLCTESLSADADVPPVAPLFAAAPFSDGRFFTAANGETLLVRALLPEDAEALQRFVRGMDEADRRTRFMSHIKELPAGRLARFTLIDHARDCAIAAWRGSGEIAGWAQYACLRFPEACEFGIAVAADMKGQGLAAFLLRQLVAQAGRQSYRAVCAEILADNAAMRALAAKLGFKTAPSPEDARLVAARLALQREKRPKSRLLPNKGLRGGGKTV</sequence>
<dbReference type="GO" id="GO:0005524">
    <property type="term" value="F:ATP binding"/>
    <property type="evidence" value="ECO:0007669"/>
    <property type="project" value="UniProtKB-KW"/>
</dbReference>
<keyword evidence="3" id="KW-0067">ATP-binding</keyword>
<dbReference type="GO" id="GO:0004309">
    <property type="term" value="F:exopolyphosphatase activity"/>
    <property type="evidence" value="ECO:0007669"/>
    <property type="project" value="UniProtKB-EC"/>
</dbReference>
<dbReference type="Gene3D" id="3.40.50.720">
    <property type="entry name" value="NAD(P)-binding Rossmann-like Domain"/>
    <property type="match status" value="1"/>
</dbReference>
<evidence type="ECO:0000313" key="5">
    <source>
        <dbReference type="EMBL" id="EGF06892.1"/>
    </source>
</evidence>
<accession>F2BGJ5</accession>
<evidence type="ECO:0000259" key="4">
    <source>
        <dbReference type="PROSITE" id="PS51186"/>
    </source>
</evidence>
<comment type="caution">
    <text evidence="5">The sequence shown here is derived from an EMBL/GenBank/DDBJ whole genome shotgun (WGS) entry which is preliminary data.</text>
</comment>
<dbReference type="EC" id="3.6.1.11" evidence="5"/>
<dbReference type="STRING" id="267212.GCA_001063965_00523"/>
<dbReference type="PANTHER" id="PTHR43334">
    <property type="entry name" value="ACETATE--COA LIGASE [ADP-FORMING]"/>
    <property type="match status" value="1"/>
</dbReference>
<dbReference type="InterPro" id="IPR003781">
    <property type="entry name" value="CoA-bd"/>
</dbReference>
<keyword evidence="5" id="KW-0378">Hydrolase</keyword>
<dbReference type="GO" id="GO:0016874">
    <property type="term" value="F:ligase activity"/>
    <property type="evidence" value="ECO:0007669"/>
    <property type="project" value="UniProtKB-KW"/>
</dbReference>